<dbReference type="EMBL" id="JACHBW010000006">
    <property type="protein sequence ID" value="MBB6102776.1"/>
    <property type="molecule type" value="Genomic_DNA"/>
</dbReference>
<name>A0A7W9WT00_9BURK</name>
<dbReference type="GO" id="GO:0019878">
    <property type="term" value="P:lysine biosynthetic process via aminoadipic acid"/>
    <property type="evidence" value="ECO:0007669"/>
    <property type="project" value="TreeGrafter"/>
</dbReference>
<organism evidence="5 6">
    <name type="scientific">Paraburkholderia bannensis</name>
    <dbReference type="NCBI Taxonomy" id="765414"/>
    <lineage>
        <taxon>Bacteria</taxon>
        <taxon>Pseudomonadati</taxon>
        <taxon>Pseudomonadota</taxon>
        <taxon>Betaproteobacteria</taxon>
        <taxon>Burkholderiales</taxon>
        <taxon>Burkholderiaceae</taxon>
        <taxon>Paraburkholderia</taxon>
    </lineage>
</organism>
<comment type="similarity">
    <text evidence="1">Belongs to the P-Pant transferase superfamily. Gsp/Sfp/HetI/AcpT family.</text>
</comment>
<evidence type="ECO:0000256" key="2">
    <source>
        <dbReference type="ARBA" id="ARBA00022679"/>
    </source>
</evidence>
<accession>A0A7W9WT00</accession>
<dbReference type="Gene3D" id="3.90.470.20">
    <property type="entry name" value="4'-phosphopantetheinyl transferase domain"/>
    <property type="match status" value="1"/>
</dbReference>
<evidence type="ECO:0000259" key="3">
    <source>
        <dbReference type="Pfam" id="PF01648"/>
    </source>
</evidence>
<dbReference type="GO" id="GO:0005829">
    <property type="term" value="C:cytosol"/>
    <property type="evidence" value="ECO:0007669"/>
    <property type="project" value="TreeGrafter"/>
</dbReference>
<dbReference type="InterPro" id="IPR008278">
    <property type="entry name" value="4-PPantetheinyl_Trfase_dom"/>
</dbReference>
<protein>
    <submittedName>
        <fullName evidence="5">4'-phosphopantetheinyl transferase</fullName>
        <ecNumber evidence="5">2.7.8.-</ecNumber>
    </submittedName>
</protein>
<dbReference type="GO" id="GO:0000287">
    <property type="term" value="F:magnesium ion binding"/>
    <property type="evidence" value="ECO:0007669"/>
    <property type="project" value="InterPro"/>
</dbReference>
<dbReference type="Pfam" id="PF22624">
    <property type="entry name" value="AASDHPPT_N"/>
    <property type="match status" value="1"/>
</dbReference>
<dbReference type="EC" id="2.7.8.-" evidence="5"/>
<dbReference type="GO" id="GO:0008897">
    <property type="term" value="F:holo-[acyl-carrier-protein] synthase activity"/>
    <property type="evidence" value="ECO:0007669"/>
    <property type="project" value="InterPro"/>
</dbReference>
<dbReference type="SUPFAM" id="SSF56214">
    <property type="entry name" value="4'-phosphopantetheinyl transferase"/>
    <property type="match status" value="2"/>
</dbReference>
<dbReference type="PANTHER" id="PTHR12215:SF10">
    <property type="entry name" value="L-AMINOADIPATE-SEMIALDEHYDE DEHYDROGENASE-PHOSPHOPANTETHEINYL TRANSFERASE"/>
    <property type="match status" value="1"/>
</dbReference>
<dbReference type="RefSeq" id="WP_183724315.1">
    <property type="nucleotide sequence ID" value="NZ_JACHBW010000006.1"/>
</dbReference>
<reference evidence="5 6" key="1">
    <citation type="submission" date="2020-08" db="EMBL/GenBank/DDBJ databases">
        <title>Above-ground endophytic microbial communities from plants in different locations in the United States.</title>
        <authorList>
            <person name="Frank C."/>
        </authorList>
    </citation>
    <scope>NUCLEOTIDE SEQUENCE [LARGE SCALE GENOMIC DNA]</scope>
    <source>
        <strain evidence="5 6">WP4_2_2</strain>
    </source>
</reference>
<evidence type="ECO:0000313" key="5">
    <source>
        <dbReference type="EMBL" id="MBB6102776.1"/>
    </source>
</evidence>
<dbReference type="InterPro" id="IPR055066">
    <property type="entry name" value="AASDHPPT_N"/>
</dbReference>
<evidence type="ECO:0000259" key="4">
    <source>
        <dbReference type="Pfam" id="PF22624"/>
    </source>
</evidence>
<dbReference type="InterPro" id="IPR037143">
    <property type="entry name" value="4-PPantetheinyl_Trfase_dom_sf"/>
</dbReference>
<dbReference type="PANTHER" id="PTHR12215">
    <property type="entry name" value="PHOSPHOPANTETHEINE TRANSFERASE"/>
    <property type="match status" value="1"/>
</dbReference>
<dbReference type="Proteomes" id="UP000571554">
    <property type="component" value="Unassembled WGS sequence"/>
</dbReference>
<sequence length="247" mass="27340">MTHPLNDSARRLRVYANGRWPDDIDVWHLHFDFDNASPDSMPFLDATERAKAARYVRLADQVRFAATRSALRALLGEALKMDPRDVPLVVSERGKPMLADTSGGAISFNVSHSGDHALIVLSQRRGVGVDIERIDEAIDWRGLARLVCTPEERQAIEGAPHALQPAHFFRCWTAKEALLKTLGLGITEGLQALRVDLCVQTPGAFPAPPQVLKDVHGCVGARALQYRWIEEIDGFFGCLAFEPIRPA</sequence>
<evidence type="ECO:0000256" key="1">
    <source>
        <dbReference type="ARBA" id="ARBA00010990"/>
    </source>
</evidence>
<dbReference type="AlphaFoldDB" id="A0A7W9WT00"/>
<keyword evidence="6" id="KW-1185">Reference proteome</keyword>
<keyword evidence="2 5" id="KW-0808">Transferase</keyword>
<proteinExistence type="inferred from homology"/>
<gene>
    <name evidence="5" type="ORF">F4827_002628</name>
</gene>
<evidence type="ECO:0000313" key="6">
    <source>
        <dbReference type="Proteomes" id="UP000571554"/>
    </source>
</evidence>
<dbReference type="Pfam" id="PF01648">
    <property type="entry name" value="ACPS"/>
    <property type="match status" value="1"/>
</dbReference>
<feature type="domain" description="4'-phosphopantetheinyl transferase" evidence="3">
    <location>
        <begin position="126"/>
        <end position="197"/>
    </location>
</feature>
<comment type="caution">
    <text evidence="5">The sequence shown here is derived from an EMBL/GenBank/DDBJ whole genome shotgun (WGS) entry which is preliminary data.</text>
</comment>
<dbReference type="InterPro" id="IPR050559">
    <property type="entry name" value="P-Pant_transferase_sf"/>
</dbReference>
<feature type="domain" description="4'-phosphopantetheinyl transferase N-terminal" evidence="4">
    <location>
        <begin position="43"/>
        <end position="120"/>
    </location>
</feature>